<protein>
    <submittedName>
        <fullName evidence="6">Zinc finger MYND domain-containing protein</fullName>
    </submittedName>
</protein>
<keyword evidence="2 4" id="KW-0863">Zinc-finger</keyword>
<evidence type="ECO:0000313" key="6">
    <source>
        <dbReference type="EMBL" id="GJE93258.1"/>
    </source>
</evidence>
<evidence type="ECO:0000256" key="3">
    <source>
        <dbReference type="ARBA" id="ARBA00022833"/>
    </source>
</evidence>
<dbReference type="Proteomes" id="UP000703269">
    <property type="component" value="Unassembled WGS sequence"/>
</dbReference>
<evidence type="ECO:0000256" key="2">
    <source>
        <dbReference type="ARBA" id="ARBA00022771"/>
    </source>
</evidence>
<evidence type="ECO:0000256" key="4">
    <source>
        <dbReference type="PROSITE-ProRule" id="PRU00134"/>
    </source>
</evidence>
<keyword evidence="3" id="KW-0862">Zinc</keyword>
<dbReference type="OrthoDB" id="2951111at2759"/>
<proteinExistence type="predicted"/>
<evidence type="ECO:0000259" key="5">
    <source>
        <dbReference type="PROSITE" id="PS50865"/>
    </source>
</evidence>
<dbReference type="InterPro" id="IPR002893">
    <property type="entry name" value="Znf_MYND"/>
</dbReference>
<keyword evidence="1" id="KW-0479">Metal-binding</keyword>
<name>A0A9P3GBX1_9APHY</name>
<keyword evidence="7" id="KW-1185">Reference proteome</keyword>
<accession>A0A9P3GBX1</accession>
<organism evidence="6 7">
    <name type="scientific">Phanerochaete sordida</name>
    <dbReference type="NCBI Taxonomy" id="48140"/>
    <lineage>
        <taxon>Eukaryota</taxon>
        <taxon>Fungi</taxon>
        <taxon>Dikarya</taxon>
        <taxon>Basidiomycota</taxon>
        <taxon>Agaricomycotina</taxon>
        <taxon>Agaricomycetes</taxon>
        <taxon>Polyporales</taxon>
        <taxon>Phanerochaetaceae</taxon>
        <taxon>Phanerochaete</taxon>
    </lineage>
</organism>
<gene>
    <name evidence="6" type="ORF">PsYK624_094170</name>
</gene>
<reference evidence="6 7" key="1">
    <citation type="submission" date="2021-08" db="EMBL/GenBank/DDBJ databases">
        <title>Draft Genome Sequence of Phanerochaete sordida strain YK-624.</title>
        <authorList>
            <person name="Mori T."/>
            <person name="Dohra H."/>
            <person name="Suzuki T."/>
            <person name="Kawagishi H."/>
            <person name="Hirai H."/>
        </authorList>
    </citation>
    <scope>NUCLEOTIDE SEQUENCE [LARGE SCALE GENOMIC DNA]</scope>
    <source>
        <strain evidence="6 7">YK-624</strain>
    </source>
</reference>
<dbReference type="GO" id="GO:0008270">
    <property type="term" value="F:zinc ion binding"/>
    <property type="evidence" value="ECO:0007669"/>
    <property type="project" value="UniProtKB-KW"/>
</dbReference>
<dbReference type="AlphaFoldDB" id="A0A9P3GBX1"/>
<dbReference type="PROSITE" id="PS01360">
    <property type="entry name" value="ZF_MYND_1"/>
    <property type="match status" value="1"/>
</dbReference>
<comment type="caution">
    <text evidence="6">The sequence shown here is derived from an EMBL/GenBank/DDBJ whole genome shotgun (WGS) entry which is preliminary data.</text>
</comment>
<evidence type="ECO:0000256" key="1">
    <source>
        <dbReference type="ARBA" id="ARBA00022723"/>
    </source>
</evidence>
<sequence>MTLLQALFDEIGVPPGGEQEYLREDLEPLLAIPDSWTQVLQEICRQSDDDDHQFMRICMTTALNQAIRVADNITWLIIAKSEFLPALVDFINSDYLFGFSSDYLLSEDVDELDASLIAASLALCTTYIDHTLAVHEPDDPEYMKMVDVVAQFPPVFTKLWAVRDPLLISEFAWETDPDSMHEPIHPYLDMISTVTVFLLQKHRNLTLDHTNSHIPHVLLLIWIYNPYYAGRTKALKRFASTMGDGPYDDFFRDFANGCTSHDEITEAMLREFRDEEILDGELAAVLIVETVRDKDRSSEPVAYYQEQVASRSLAATRRQICRGSQDSEQDIEIIHSTFGLLKQNKKTPYSVVTDRQTYGGLSILCHYCMLQIARASGGGPPDRMNSFVASWLARVGELDKDDDRPKTIAARRHALQAWRRVKDELRRRQLVHQDRHWKVFELVWERIGAAIPPVPSEAAPASPFELLQRCGWSECLCSVHKPAHRMRICTGCWLVAYCGPRCQEKDWEEGGHQECCRKRML</sequence>
<feature type="domain" description="MYND-type" evidence="5">
    <location>
        <begin position="467"/>
        <end position="516"/>
    </location>
</feature>
<dbReference type="PROSITE" id="PS50865">
    <property type="entry name" value="ZF_MYND_2"/>
    <property type="match status" value="1"/>
</dbReference>
<dbReference type="EMBL" id="BPQB01000031">
    <property type="protein sequence ID" value="GJE93258.1"/>
    <property type="molecule type" value="Genomic_DNA"/>
</dbReference>
<evidence type="ECO:0000313" key="7">
    <source>
        <dbReference type="Proteomes" id="UP000703269"/>
    </source>
</evidence>
<dbReference type="SUPFAM" id="SSF144232">
    <property type="entry name" value="HIT/MYND zinc finger-like"/>
    <property type="match status" value="1"/>
</dbReference>